<dbReference type="EMBL" id="JANSHE010002064">
    <property type="protein sequence ID" value="KAJ2996216.1"/>
    <property type="molecule type" value="Genomic_DNA"/>
</dbReference>
<gene>
    <name evidence="1" type="ORF">NUW54_g7267</name>
</gene>
<name>A0ACC1PN47_9APHY</name>
<reference evidence="1" key="1">
    <citation type="submission" date="2022-08" db="EMBL/GenBank/DDBJ databases">
        <title>Genome Sequence of Pycnoporus sanguineus.</title>
        <authorList>
            <person name="Buettner E."/>
        </authorList>
    </citation>
    <scope>NUCLEOTIDE SEQUENCE</scope>
    <source>
        <strain evidence="1">CG-C14</strain>
    </source>
</reference>
<keyword evidence="2" id="KW-1185">Reference proteome</keyword>
<comment type="caution">
    <text evidence="1">The sequence shown here is derived from an EMBL/GenBank/DDBJ whole genome shotgun (WGS) entry which is preliminary data.</text>
</comment>
<sequence>MTTQITPAEDELKSALLELKSANPTLGISKIHAQLLATHPEWTVSEKRTRKVLQGEGLVNNANGGTPGQLYPSSKLIEGLDVSKYSEKIEVKYFSKIKGKGLVAKEPIKEGETIWKEDPWVLAPEW</sequence>
<organism evidence="1 2">
    <name type="scientific">Trametes sanguinea</name>
    <dbReference type="NCBI Taxonomy" id="158606"/>
    <lineage>
        <taxon>Eukaryota</taxon>
        <taxon>Fungi</taxon>
        <taxon>Dikarya</taxon>
        <taxon>Basidiomycota</taxon>
        <taxon>Agaricomycotina</taxon>
        <taxon>Agaricomycetes</taxon>
        <taxon>Polyporales</taxon>
        <taxon>Polyporaceae</taxon>
        <taxon>Trametes</taxon>
    </lineage>
</organism>
<evidence type="ECO:0000313" key="1">
    <source>
        <dbReference type="EMBL" id="KAJ2996216.1"/>
    </source>
</evidence>
<protein>
    <submittedName>
        <fullName evidence="1">Uncharacterized protein</fullName>
    </submittedName>
</protein>
<dbReference type="Proteomes" id="UP001144978">
    <property type="component" value="Unassembled WGS sequence"/>
</dbReference>
<proteinExistence type="predicted"/>
<evidence type="ECO:0000313" key="2">
    <source>
        <dbReference type="Proteomes" id="UP001144978"/>
    </source>
</evidence>
<accession>A0ACC1PN47</accession>